<dbReference type="InterPro" id="IPR011992">
    <property type="entry name" value="EF-hand-dom_pair"/>
</dbReference>
<keyword evidence="4" id="KW-1185">Reference proteome</keyword>
<name>A0A914YCM9_9BILA</name>
<dbReference type="Gene3D" id="1.10.238.10">
    <property type="entry name" value="EF-hand"/>
    <property type="match status" value="1"/>
</dbReference>
<evidence type="ECO:0000259" key="3">
    <source>
        <dbReference type="PROSITE" id="PS50222"/>
    </source>
</evidence>
<dbReference type="Proteomes" id="UP000887577">
    <property type="component" value="Unplaced"/>
</dbReference>
<dbReference type="InterPro" id="IPR018247">
    <property type="entry name" value="EF_Hand_1_Ca_BS"/>
</dbReference>
<dbReference type="AlphaFoldDB" id="A0A914YCM9"/>
<dbReference type="PROSITE" id="PS00018">
    <property type="entry name" value="EF_HAND_1"/>
    <property type="match status" value="2"/>
</dbReference>
<evidence type="ECO:0000313" key="5">
    <source>
        <dbReference type="WBParaSite" id="PSU_v2.g16504.t1"/>
    </source>
</evidence>
<dbReference type="WBParaSite" id="PSU_v2.g16504.t1">
    <property type="protein sequence ID" value="PSU_v2.g16504.t1"/>
    <property type="gene ID" value="PSU_v2.g16504"/>
</dbReference>
<feature type="domain" description="EF-hand" evidence="3">
    <location>
        <begin position="77"/>
        <end position="103"/>
    </location>
</feature>
<evidence type="ECO:0000256" key="2">
    <source>
        <dbReference type="SAM" id="SignalP"/>
    </source>
</evidence>
<feature type="chain" id="PRO_5036999814" evidence="2">
    <location>
        <begin position="18"/>
        <end position="183"/>
    </location>
</feature>
<feature type="signal peptide" evidence="2">
    <location>
        <begin position="1"/>
        <end position="17"/>
    </location>
</feature>
<dbReference type="Pfam" id="PF13202">
    <property type="entry name" value="EF-hand_5"/>
    <property type="match status" value="1"/>
</dbReference>
<proteinExistence type="predicted"/>
<keyword evidence="2" id="KW-0732">Signal</keyword>
<organism evidence="4 5">
    <name type="scientific">Panagrolaimus superbus</name>
    <dbReference type="NCBI Taxonomy" id="310955"/>
    <lineage>
        <taxon>Eukaryota</taxon>
        <taxon>Metazoa</taxon>
        <taxon>Ecdysozoa</taxon>
        <taxon>Nematoda</taxon>
        <taxon>Chromadorea</taxon>
        <taxon>Rhabditida</taxon>
        <taxon>Tylenchina</taxon>
        <taxon>Panagrolaimomorpha</taxon>
        <taxon>Panagrolaimoidea</taxon>
        <taxon>Panagrolaimidae</taxon>
        <taxon>Panagrolaimus</taxon>
    </lineage>
</organism>
<dbReference type="PROSITE" id="PS50222">
    <property type="entry name" value="EF_HAND_2"/>
    <property type="match status" value="1"/>
</dbReference>
<evidence type="ECO:0000256" key="1">
    <source>
        <dbReference type="ARBA" id="ARBA00022837"/>
    </source>
</evidence>
<evidence type="ECO:0000313" key="4">
    <source>
        <dbReference type="Proteomes" id="UP000887577"/>
    </source>
</evidence>
<keyword evidence="1" id="KW-0106">Calcium</keyword>
<sequence>MIFWFTIFVGFATVAFGQRVTQAPRNIREDITPIPMDSLNPRLTEFRRIDSNSDNSLTFTEFLLGDRPYLEAQSRNFHNLDTNSDGRVSREEFENFYRDQDETHRRLRNDGFFKQLSLKASQIGTGPIVVNVSTNDTKVPNAFHNKFQGNVFDNSQNPPILFNFPAHLFGGSINASKNGSTFN</sequence>
<dbReference type="GO" id="GO:0005509">
    <property type="term" value="F:calcium ion binding"/>
    <property type="evidence" value="ECO:0007669"/>
    <property type="project" value="InterPro"/>
</dbReference>
<dbReference type="InterPro" id="IPR002048">
    <property type="entry name" value="EF_hand_dom"/>
</dbReference>
<protein>
    <submittedName>
        <fullName evidence="5">EF-hand domain-containing protein</fullName>
    </submittedName>
</protein>
<reference evidence="5" key="1">
    <citation type="submission" date="2022-11" db="UniProtKB">
        <authorList>
            <consortium name="WormBaseParasite"/>
        </authorList>
    </citation>
    <scope>IDENTIFICATION</scope>
</reference>
<dbReference type="SUPFAM" id="SSF47473">
    <property type="entry name" value="EF-hand"/>
    <property type="match status" value="1"/>
</dbReference>
<accession>A0A914YCM9</accession>